<evidence type="ECO:0000313" key="7">
    <source>
        <dbReference type="EMBL" id="GGO33724.1"/>
    </source>
</evidence>
<evidence type="ECO:0000256" key="4">
    <source>
        <dbReference type="SAM" id="SignalP"/>
    </source>
</evidence>
<evidence type="ECO:0000259" key="6">
    <source>
        <dbReference type="Pfam" id="PF07244"/>
    </source>
</evidence>
<name>A0A917YK13_9RHOB</name>
<feature type="chain" id="PRO_5037596223" evidence="4">
    <location>
        <begin position="29"/>
        <end position="611"/>
    </location>
</feature>
<reference evidence="7 8" key="1">
    <citation type="journal article" date="2014" name="Int. J. Syst. Evol. Microbiol.">
        <title>Complete genome sequence of Corynebacterium casei LMG S-19264T (=DSM 44701T), isolated from a smear-ripened cheese.</title>
        <authorList>
            <consortium name="US DOE Joint Genome Institute (JGI-PGF)"/>
            <person name="Walter F."/>
            <person name="Albersmeier A."/>
            <person name="Kalinowski J."/>
            <person name="Ruckert C."/>
        </authorList>
    </citation>
    <scope>NUCLEOTIDE SEQUENCE [LARGE SCALE GENOMIC DNA]</scope>
    <source>
        <strain evidence="7 8">CGMCC 1.7029</strain>
    </source>
</reference>
<protein>
    <submittedName>
        <fullName evidence="7">Outer membrane protein assembly factor</fullName>
    </submittedName>
</protein>
<comment type="subcellular location">
    <subcellularLocation>
        <location evidence="1">Membrane</location>
    </subcellularLocation>
</comment>
<dbReference type="InterPro" id="IPR039910">
    <property type="entry name" value="D15-like"/>
</dbReference>
<evidence type="ECO:0000256" key="2">
    <source>
        <dbReference type="ARBA" id="ARBA00022452"/>
    </source>
</evidence>
<dbReference type="Proteomes" id="UP000598196">
    <property type="component" value="Unassembled WGS sequence"/>
</dbReference>
<keyword evidence="3" id="KW-0472">Membrane</keyword>
<dbReference type="GO" id="GO:0019867">
    <property type="term" value="C:outer membrane"/>
    <property type="evidence" value="ECO:0007669"/>
    <property type="project" value="InterPro"/>
</dbReference>
<evidence type="ECO:0000256" key="3">
    <source>
        <dbReference type="ARBA" id="ARBA00023136"/>
    </source>
</evidence>
<feature type="signal peptide" evidence="4">
    <location>
        <begin position="1"/>
        <end position="28"/>
    </location>
</feature>
<gene>
    <name evidence="7" type="ORF">GCM10010991_23480</name>
</gene>
<dbReference type="Gene3D" id="2.40.160.50">
    <property type="entry name" value="membrane protein fhac: a member of the omp85/tpsb transporter family"/>
    <property type="match status" value="1"/>
</dbReference>
<dbReference type="PANTHER" id="PTHR12815:SF42">
    <property type="entry name" value="BACTERIAL SURFACE ANTIGEN (D15) DOMAIN-CONTAINING PROTEIN"/>
    <property type="match status" value="1"/>
</dbReference>
<keyword evidence="8" id="KW-1185">Reference proteome</keyword>
<feature type="domain" description="Bacterial surface antigen (D15)" evidence="5">
    <location>
        <begin position="310"/>
        <end position="611"/>
    </location>
</feature>
<dbReference type="Pfam" id="PF07244">
    <property type="entry name" value="POTRA"/>
    <property type="match status" value="1"/>
</dbReference>
<proteinExistence type="predicted"/>
<keyword evidence="4" id="KW-0732">Signal</keyword>
<evidence type="ECO:0000259" key="5">
    <source>
        <dbReference type="Pfam" id="PF01103"/>
    </source>
</evidence>
<dbReference type="Gene3D" id="3.10.20.310">
    <property type="entry name" value="membrane protein fhac"/>
    <property type="match status" value="1"/>
</dbReference>
<evidence type="ECO:0000256" key="1">
    <source>
        <dbReference type="ARBA" id="ARBA00004370"/>
    </source>
</evidence>
<dbReference type="Pfam" id="PF01103">
    <property type="entry name" value="Omp85"/>
    <property type="match status" value="1"/>
</dbReference>
<evidence type="ECO:0000313" key="8">
    <source>
        <dbReference type="Proteomes" id="UP000598196"/>
    </source>
</evidence>
<organism evidence="7 8">
    <name type="scientific">Gemmobacter aquaticus</name>
    <dbReference type="NCBI Taxonomy" id="490185"/>
    <lineage>
        <taxon>Bacteria</taxon>
        <taxon>Pseudomonadati</taxon>
        <taxon>Pseudomonadota</taxon>
        <taxon>Alphaproteobacteria</taxon>
        <taxon>Rhodobacterales</taxon>
        <taxon>Paracoccaceae</taxon>
        <taxon>Gemmobacter</taxon>
    </lineage>
</organism>
<dbReference type="InterPro" id="IPR000184">
    <property type="entry name" value="Bac_surfAg_D15"/>
</dbReference>
<accession>A0A917YK13</accession>
<keyword evidence="2" id="KW-0812">Transmembrane</keyword>
<dbReference type="OrthoDB" id="9769707at2"/>
<dbReference type="EMBL" id="BMLP01000004">
    <property type="protein sequence ID" value="GGO33724.1"/>
    <property type="molecule type" value="Genomic_DNA"/>
</dbReference>
<comment type="caution">
    <text evidence="7">The sequence shown here is derived from an EMBL/GenBank/DDBJ whole genome shotgun (WGS) entry which is preliminary data.</text>
</comment>
<dbReference type="InterPro" id="IPR010827">
    <property type="entry name" value="BamA/TamA_POTRA"/>
</dbReference>
<dbReference type="RefSeq" id="WP_146287052.1">
    <property type="nucleotide sequence ID" value="NZ_BMLP01000004.1"/>
</dbReference>
<keyword evidence="2" id="KW-1134">Transmembrane beta strand</keyword>
<dbReference type="AlphaFoldDB" id="A0A917YK13"/>
<feature type="domain" description="POTRA" evidence="6">
    <location>
        <begin position="211"/>
        <end position="282"/>
    </location>
</feature>
<sequence>MSFLRLRPIAGAAILALAGTGLSELALAEKAADQIVRFGVTGPDAAEVDDAVRAASSLLGTVRDGNTEPDDLYGAARAEYASIVNALYALGHYGPVVHVLIDGREAASIPPLEAPKRIGLVTVTVDPGPKFQFSDAVVAPLAPETRLPEDFARGKVARSDLVRQAVQTGVDGWRDVGHAKTKVASQRVIANHDNSTLSANVQLNPGPRLRFGTLTVKGNERMRERRIHKIAGLPEGEVYSPEDLRRSAERLRRTGVFSSVTLTEAEAIRAPDYLDITATVVEERRRRYSIGAEVSSLDGIDLTGSWLHRNLLGGGERLRVDAEIGNIAAQSSGVDYGIGVQLDRPATLTPDTTLSFKTAFAHLDDEDYIADIVTLGAGFSHFFSEQLTASVGLEFGYAKVDDFFDEYTYEYLNLPIGVTWDTRDTKLDAQKGFFLSTQVSPFQGFNDTDSGVRITADGRGYLTFGEERPLTLAGRAQLGTIIGSTLLGTPRDFLFYSGGGGTVRGQPYQSLGVDYPEIYAEKIGGMAFGALSGEVRARVTEKIGVVGFLDLGYVGAMDFGGDYGNWHGGAGLGVRYATGFGPIRFDVAAPIEGSVDTGEGVQFYIGIGQAF</sequence>
<dbReference type="PANTHER" id="PTHR12815">
    <property type="entry name" value="SORTING AND ASSEMBLY MACHINERY SAMM50 PROTEIN FAMILY MEMBER"/>
    <property type="match status" value="1"/>
</dbReference>